<dbReference type="Proteomes" id="UP001434883">
    <property type="component" value="Unassembled WGS sequence"/>
</dbReference>
<evidence type="ECO:0000313" key="3">
    <source>
        <dbReference type="Proteomes" id="UP001434883"/>
    </source>
</evidence>
<dbReference type="EMBL" id="JAHRIN010014502">
    <property type="protein sequence ID" value="MEQ2196160.1"/>
    <property type="molecule type" value="Genomic_DNA"/>
</dbReference>
<dbReference type="InterPro" id="IPR015943">
    <property type="entry name" value="WD40/YVTN_repeat-like_dom_sf"/>
</dbReference>
<organism evidence="2 3">
    <name type="scientific">Xenoophorus captivus</name>
    <dbReference type="NCBI Taxonomy" id="1517983"/>
    <lineage>
        <taxon>Eukaryota</taxon>
        <taxon>Metazoa</taxon>
        <taxon>Chordata</taxon>
        <taxon>Craniata</taxon>
        <taxon>Vertebrata</taxon>
        <taxon>Euteleostomi</taxon>
        <taxon>Actinopterygii</taxon>
        <taxon>Neopterygii</taxon>
        <taxon>Teleostei</taxon>
        <taxon>Neoteleostei</taxon>
        <taxon>Acanthomorphata</taxon>
        <taxon>Ovalentaria</taxon>
        <taxon>Atherinomorphae</taxon>
        <taxon>Cyprinodontiformes</taxon>
        <taxon>Goodeidae</taxon>
        <taxon>Xenoophorus</taxon>
    </lineage>
</organism>
<dbReference type="InterPro" id="IPR036322">
    <property type="entry name" value="WD40_repeat_dom_sf"/>
</dbReference>
<feature type="transmembrane region" description="Helical" evidence="1">
    <location>
        <begin position="55"/>
        <end position="78"/>
    </location>
</feature>
<keyword evidence="1" id="KW-1133">Transmembrane helix</keyword>
<evidence type="ECO:0000256" key="1">
    <source>
        <dbReference type="SAM" id="Phobius"/>
    </source>
</evidence>
<reference evidence="2 3" key="1">
    <citation type="submission" date="2021-06" db="EMBL/GenBank/DDBJ databases">
        <authorList>
            <person name="Palmer J.M."/>
        </authorList>
    </citation>
    <scope>NUCLEOTIDE SEQUENCE [LARGE SCALE GENOMIC DNA]</scope>
    <source>
        <strain evidence="2 3">XC_2019</strain>
        <tissue evidence="2">Muscle</tissue>
    </source>
</reference>
<dbReference type="Gene3D" id="2.130.10.10">
    <property type="entry name" value="YVTN repeat-like/Quinoprotein amine dehydrogenase"/>
    <property type="match status" value="1"/>
</dbReference>
<keyword evidence="1" id="KW-0812">Transmembrane</keyword>
<proteinExistence type="predicted"/>
<comment type="caution">
    <text evidence="2">The sequence shown here is derived from an EMBL/GenBank/DDBJ whole genome shotgun (WGS) entry which is preliminary data.</text>
</comment>
<name>A0ABV0QK22_9TELE</name>
<evidence type="ECO:0000313" key="2">
    <source>
        <dbReference type="EMBL" id="MEQ2196160.1"/>
    </source>
</evidence>
<sequence length="128" mass="13785">MDAQYSCCSSINQVTSAHTRSRTSCILQPFGSKHSSCNGSVWSRLPGFVRITLQVIYSGCTGACAFSVCCFILLTACYSCKAPLYDLAAHEDKVFCVDWTDSGLMLSGGADNKLYSYRYSAAQTDAGA</sequence>
<keyword evidence="3" id="KW-1185">Reference proteome</keyword>
<gene>
    <name evidence="2" type="ORF">XENOCAPTIV_025331</name>
</gene>
<keyword evidence="1" id="KW-0472">Membrane</keyword>
<accession>A0ABV0QK22</accession>
<protein>
    <submittedName>
        <fullName evidence="2">Uncharacterized protein</fullName>
    </submittedName>
</protein>
<dbReference type="SUPFAM" id="SSF50978">
    <property type="entry name" value="WD40 repeat-like"/>
    <property type="match status" value="1"/>
</dbReference>